<organism evidence="1 2">
    <name type="scientific">Clostridium grantii DSM 8605</name>
    <dbReference type="NCBI Taxonomy" id="1121316"/>
    <lineage>
        <taxon>Bacteria</taxon>
        <taxon>Bacillati</taxon>
        <taxon>Bacillota</taxon>
        <taxon>Clostridia</taxon>
        <taxon>Eubacteriales</taxon>
        <taxon>Clostridiaceae</taxon>
        <taxon>Clostridium</taxon>
    </lineage>
</organism>
<evidence type="ECO:0000313" key="1">
    <source>
        <dbReference type="EMBL" id="SHH80347.1"/>
    </source>
</evidence>
<proteinExistence type="predicted"/>
<evidence type="ECO:0000313" key="2">
    <source>
        <dbReference type="Proteomes" id="UP000184447"/>
    </source>
</evidence>
<dbReference type="AlphaFoldDB" id="A0A1M5VYR2"/>
<dbReference type="SUPFAM" id="SSF48208">
    <property type="entry name" value="Six-hairpin glycosidases"/>
    <property type="match status" value="1"/>
</dbReference>
<dbReference type="EMBL" id="FQXM01000014">
    <property type="protein sequence ID" value="SHH80347.1"/>
    <property type="molecule type" value="Genomic_DNA"/>
</dbReference>
<dbReference type="STRING" id="1121316.SAMN02745207_02560"/>
<accession>A0A1M5VYR2</accession>
<gene>
    <name evidence="1" type="ORF">SAMN02745207_02560</name>
</gene>
<dbReference type="GO" id="GO:0005975">
    <property type="term" value="P:carbohydrate metabolic process"/>
    <property type="evidence" value="ECO:0007669"/>
    <property type="project" value="InterPro"/>
</dbReference>
<keyword evidence="2" id="KW-1185">Reference proteome</keyword>
<protein>
    <recommendedName>
        <fullName evidence="3">Cellobiose phosphorylase</fullName>
    </recommendedName>
</protein>
<dbReference type="InterPro" id="IPR008928">
    <property type="entry name" value="6-hairpin_glycosidase_sf"/>
</dbReference>
<name>A0A1M5VYR2_9CLOT</name>
<sequence length="1060" mass="121894">MSVEYSFNDKNQFMIEDYDKAKTFASFLPGIAGVDGIPMWSFYVNRGQGMGSFGVKDKDNTIMEFFPANLMYKNIELQGFRTFIKYQGKIHEIFSSMSQDQVERKMAIEKNILSIEEVNKTLNLKIKVTYFTMPKEDFAAIVRKVEIVDLNNNEVEIEVLDGLTQILPYGVSNSAYQSMANLSRAWFDVYNLENNIPYYKVRATTSDSSEVGEVTKGNFYLAFASNNEGLLPTIFDVDVIFGTNTSLTYPAGWDCSVEELNKRIQIPQNKVSGGFTAVKASIKDKFTLCSIIGHIASPELINAKKHNFTMEYIKNKEFEARKLVDSLVEDTKTKTSNALFDKYIDSCYLDNILRGGYPLAIEAGDKNHIYHVFSRKHGDTEREYNFFSLEPAYYSQGNGNFRDVNQNRRSDILFNPKVKNFNVKQFMSLIQADGYNPLSVKGSTFTFDNSYMDEVLNYLEKGKEGFKSILEENFTPGDIITYLCENNIDLSISNDEYLNLILSKSTQNYEANFGEGYWTDHWTYNMDLVDTYLNIYPDMLEDFLFEEMDYKYFDSPVKVLKREEKYIIKNGKVRQYGSIFEDEKKCHDLGIDIKGTNWLKTEGGKGKVYETNLYAKLISLALNKFVTMDPYGMGIEMEGEKPGWNDAMNGLPGLFGSGLNETAELKRIVEFIVEVSSKFNKDFMFPVEMTELLMHTEKTLNRYLNEEFEEFEYWNKIATLREEYREKIYYGIAGEEVKLSSKEILQAFTKFNHKINKGLEKALEYGNGIYPTYFTYEAKEYEIIEGKVNPVNGYQNVKVNAFECKPMPLFLEGPARTLKSMKDINKSRTLYKAIKESDIYDKKLKMYKTSVPLDELSNEIGRARAFTAGWLEREAVFLHMEYKYLLALLKAGLYNEYYEDMQTTLTAFLDPQVYGRSTLENSSFIASSVNPDDAVHGRGFVARLSGSTAEMLSIWFIMMAGEKVFTYENDKLQLELSPILPAWLFDNEGKVSFTFLGKTEVTYHNPKKLNTYGENKAVADKIIITVNENEKIELKGNIITEDYAKAIRDGKINKVDIYFK</sequence>
<dbReference type="RefSeq" id="WP_073338818.1">
    <property type="nucleotide sequence ID" value="NZ_FQXM01000014.1"/>
</dbReference>
<reference evidence="1 2" key="1">
    <citation type="submission" date="2016-11" db="EMBL/GenBank/DDBJ databases">
        <authorList>
            <person name="Jaros S."/>
            <person name="Januszkiewicz K."/>
            <person name="Wedrychowicz H."/>
        </authorList>
    </citation>
    <scope>NUCLEOTIDE SEQUENCE [LARGE SCALE GENOMIC DNA]</scope>
    <source>
        <strain evidence="1 2">DSM 8605</strain>
    </source>
</reference>
<evidence type="ECO:0008006" key="3">
    <source>
        <dbReference type="Google" id="ProtNLM"/>
    </source>
</evidence>
<dbReference type="Proteomes" id="UP000184447">
    <property type="component" value="Unassembled WGS sequence"/>
</dbReference>
<dbReference type="OrthoDB" id="38684at2"/>